<gene>
    <name evidence="6" type="ORF">DEA37_0007426</name>
</gene>
<evidence type="ECO:0000256" key="5">
    <source>
        <dbReference type="RuleBase" id="RU000416"/>
    </source>
</evidence>
<reference evidence="6 7" key="1">
    <citation type="journal article" date="2019" name="Gigascience">
        <title>Whole-genome sequence of the oriental lung fluke Paragonimus westermani.</title>
        <authorList>
            <person name="Oey H."/>
            <person name="Zakrzewski M."/>
            <person name="Narain K."/>
            <person name="Devi K.R."/>
            <person name="Agatsuma T."/>
            <person name="Nawaratna S."/>
            <person name="Gobert G.N."/>
            <person name="Jones M.K."/>
            <person name="Ragan M.A."/>
            <person name="McManus D.P."/>
            <person name="Krause L."/>
        </authorList>
    </citation>
    <scope>NUCLEOTIDE SEQUENCE [LARGE SCALE GENOMIC DNA]</scope>
    <source>
        <strain evidence="6 7">IND2009</strain>
    </source>
</reference>
<dbReference type="GO" id="GO:0008168">
    <property type="term" value="F:methyltransferase activity"/>
    <property type="evidence" value="ECO:0007669"/>
    <property type="project" value="UniProtKB-KW"/>
</dbReference>
<dbReference type="SUPFAM" id="SSF53335">
    <property type="entry name" value="S-adenosyl-L-methionine-dependent methyltransferases"/>
    <property type="match status" value="1"/>
</dbReference>
<keyword evidence="2 4" id="KW-0808">Transferase</keyword>
<dbReference type="GO" id="GO:0005634">
    <property type="term" value="C:nucleus"/>
    <property type="evidence" value="ECO:0007669"/>
    <property type="project" value="TreeGrafter"/>
</dbReference>
<dbReference type="NCBIfam" id="TIGR00675">
    <property type="entry name" value="dcm"/>
    <property type="match status" value="1"/>
</dbReference>
<protein>
    <submittedName>
        <fullName evidence="6">tRNA (Cytosine38-C5)-methyltransferase</fullName>
    </submittedName>
</protein>
<evidence type="ECO:0000256" key="2">
    <source>
        <dbReference type="ARBA" id="ARBA00022679"/>
    </source>
</evidence>
<keyword evidence="3 4" id="KW-0949">S-adenosyl-L-methionine</keyword>
<proteinExistence type="inferred from homology"/>
<dbReference type="PANTHER" id="PTHR46098">
    <property type="entry name" value="TRNA (CYTOSINE(38)-C(5))-METHYLTRANSFERASE"/>
    <property type="match status" value="1"/>
</dbReference>
<keyword evidence="7" id="KW-1185">Reference proteome</keyword>
<dbReference type="PANTHER" id="PTHR46098:SF1">
    <property type="entry name" value="TRNA (CYTOSINE(38)-C(5))-METHYLTRANSFERASE"/>
    <property type="match status" value="1"/>
</dbReference>
<dbReference type="InterPro" id="IPR029063">
    <property type="entry name" value="SAM-dependent_MTases_sf"/>
</dbReference>
<dbReference type="Gene3D" id="3.40.50.150">
    <property type="entry name" value="Vaccinia Virus protein VP39"/>
    <property type="match status" value="1"/>
</dbReference>
<organism evidence="6 7">
    <name type="scientific">Paragonimus westermani</name>
    <dbReference type="NCBI Taxonomy" id="34504"/>
    <lineage>
        <taxon>Eukaryota</taxon>
        <taxon>Metazoa</taxon>
        <taxon>Spiralia</taxon>
        <taxon>Lophotrochozoa</taxon>
        <taxon>Platyhelminthes</taxon>
        <taxon>Trematoda</taxon>
        <taxon>Digenea</taxon>
        <taxon>Plagiorchiida</taxon>
        <taxon>Troglotremata</taxon>
        <taxon>Troglotrematidae</taxon>
        <taxon>Paragonimus</taxon>
    </lineage>
</organism>
<dbReference type="InterPro" id="IPR001525">
    <property type="entry name" value="C5_MeTfrase"/>
</dbReference>
<name>A0A5J4N9V8_9TREM</name>
<evidence type="ECO:0000313" key="6">
    <source>
        <dbReference type="EMBL" id="KAA3672322.1"/>
    </source>
</evidence>
<dbReference type="EMBL" id="QNGE01005046">
    <property type="protein sequence ID" value="KAA3672322.1"/>
    <property type="molecule type" value="Genomic_DNA"/>
</dbReference>
<dbReference type="Pfam" id="PF00145">
    <property type="entry name" value="DNA_methylase"/>
    <property type="match status" value="1"/>
</dbReference>
<evidence type="ECO:0000256" key="4">
    <source>
        <dbReference type="PROSITE-ProRule" id="PRU01016"/>
    </source>
</evidence>
<comment type="caution">
    <text evidence="6">The sequence shown here is derived from an EMBL/GenBank/DDBJ whole genome shotgun (WGS) entry which is preliminary data.</text>
</comment>
<dbReference type="Gene3D" id="3.90.120.10">
    <property type="entry name" value="DNA Methylase, subunit A, domain 2"/>
    <property type="match status" value="1"/>
</dbReference>
<evidence type="ECO:0000256" key="3">
    <source>
        <dbReference type="ARBA" id="ARBA00022691"/>
    </source>
</evidence>
<sequence length="351" mass="39483">TFSISFVVKLVMRVLELYSGIGGIHCAFEKSTLDYEVVTAIDINDTATLVYRRNFPGTPALNRVLESLSMQELVSMKSDLWSMSPPCQPFTRLGNRKCEADKRTISFTHVLTLITSVQPSFLLLENVKGFEETEPWRQLLDVLDKCGYVYQQFLLTPLQFGIPNCRLRFYLVARRKSASDELVSQTSGHLFSRAKLTNRIHLVPPDDAPALPGCHCPTCLGMTRHITEPGEDFSNYLAYCQPIANFIDMTASHLPTAQQINSLWTSVKNDKESVLTLAQSLGLRFFNSREVASLLCFPPGYSFPELVTEKQRIRLLGNSVNVMVVAHLIYWAFGDVCCSTEEHDPDSRTAV</sequence>
<feature type="active site" evidence="4">
    <location>
        <position position="87"/>
    </location>
</feature>
<evidence type="ECO:0000313" key="7">
    <source>
        <dbReference type="Proteomes" id="UP000324629"/>
    </source>
</evidence>
<dbReference type="PROSITE" id="PS51679">
    <property type="entry name" value="SAM_MT_C5"/>
    <property type="match status" value="1"/>
</dbReference>
<evidence type="ECO:0000256" key="1">
    <source>
        <dbReference type="ARBA" id="ARBA00022603"/>
    </source>
</evidence>
<dbReference type="PRINTS" id="PR00105">
    <property type="entry name" value="C5METTRFRASE"/>
</dbReference>
<dbReference type="AlphaFoldDB" id="A0A5J4N9V8"/>
<dbReference type="Proteomes" id="UP000324629">
    <property type="component" value="Unassembled WGS sequence"/>
</dbReference>
<feature type="non-terminal residue" evidence="6">
    <location>
        <position position="1"/>
    </location>
</feature>
<dbReference type="GO" id="GO:0032259">
    <property type="term" value="P:methylation"/>
    <property type="evidence" value="ECO:0007669"/>
    <property type="project" value="UniProtKB-KW"/>
</dbReference>
<keyword evidence="1 4" id="KW-0489">Methyltransferase</keyword>
<comment type="similarity">
    <text evidence="4 5">Belongs to the class I-like SAM-binding methyltransferase superfamily. C5-methyltransferase family.</text>
</comment>
<accession>A0A5J4N9V8</accession>
<dbReference type="InterPro" id="IPR050750">
    <property type="entry name" value="C5-MTase"/>
</dbReference>